<reference evidence="1" key="1">
    <citation type="journal article" date="2014" name="Front. Microbiol.">
        <title>High frequency of phylogenetically diverse reductive dehalogenase-homologous genes in deep subseafloor sedimentary metagenomes.</title>
        <authorList>
            <person name="Kawai M."/>
            <person name="Futagami T."/>
            <person name="Toyoda A."/>
            <person name="Takaki Y."/>
            <person name="Nishi S."/>
            <person name="Hori S."/>
            <person name="Arai W."/>
            <person name="Tsubouchi T."/>
            <person name="Morono Y."/>
            <person name="Uchiyama I."/>
            <person name="Ito T."/>
            <person name="Fujiyama A."/>
            <person name="Inagaki F."/>
            <person name="Takami H."/>
        </authorList>
    </citation>
    <scope>NUCLEOTIDE SEQUENCE</scope>
    <source>
        <strain evidence="1">Expedition CK06-06</strain>
    </source>
</reference>
<organism evidence="1">
    <name type="scientific">marine sediment metagenome</name>
    <dbReference type="NCBI Taxonomy" id="412755"/>
    <lineage>
        <taxon>unclassified sequences</taxon>
        <taxon>metagenomes</taxon>
        <taxon>ecological metagenomes</taxon>
    </lineage>
</organism>
<dbReference type="EMBL" id="BARU01010912">
    <property type="protein sequence ID" value="GAH38858.1"/>
    <property type="molecule type" value="Genomic_DNA"/>
</dbReference>
<protein>
    <submittedName>
        <fullName evidence="1">Uncharacterized protein</fullName>
    </submittedName>
</protein>
<proteinExistence type="predicted"/>
<sequence length="106" mass="12033">MLIEDRFRAAAIGQTRIEQIVKGLIHDPLYLVYYIVFAKEAVKLTKKHKGGTLLQEILILEDKWTARGLSGFWLDTIKDALNVPIPIRCFTLDESDLDSMDVLCAV</sequence>
<name>X1H0Q3_9ZZZZ</name>
<comment type="caution">
    <text evidence="1">The sequence shown here is derived from an EMBL/GenBank/DDBJ whole genome shotgun (WGS) entry which is preliminary data.</text>
</comment>
<dbReference type="AlphaFoldDB" id="X1H0Q3"/>
<evidence type="ECO:0000313" key="1">
    <source>
        <dbReference type="EMBL" id="GAH38858.1"/>
    </source>
</evidence>
<gene>
    <name evidence="1" type="ORF">S03H2_20660</name>
</gene>
<accession>X1H0Q3</accession>